<protein>
    <recommendedName>
        <fullName evidence="2">DUF6533 domain-containing protein</fullName>
    </recommendedName>
</protein>
<gene>
    <name evidence="3" type="ORF">PIIN_11600</name>
</gene>
<reference evidence="3 4" key="1">
    <citation type="journal article" date="2011" name="PLoS Pathog.">
        <title>Endophytic Life Strategies Decoded by Genome and Transcriptome Analyses of the Mutualistic Root Symbiont Piriformospora indica.</title>
        <authorList>
            <person name="Zuccaro A."/>
            <person name="Lahrmann U."/>
            <person name="Guldener U."/>
            <person name="Langen G."/>
            <person name="Pfiffi S."/>
            <person name="Biedenkopf D."/>
            <person name="Wong P."/>
            <person name="Samans B."/>
            <person name="Grimm C."/>
            <person name="Basiewicz M."/>
            <person name="Murat C."/>
            <person name="Martin F."/>
            <person name="Kogel K.H."/>
        </authorList>
    </citation>
    <scope>NUCLEOTIDE SEQUENCE [LARGE SCALE GENOMIC DNA]</scope>
    <source>
        <strain evidence="3 4">DSM 11827</strain>
    </source>
</reference>
<keyword evidence="1" id="KW-0472">Membrane</keyword>
<evidence type="ECO:0000256" key="1">
    <source>
        <dbReference type="SAM" id="Phobius"/>
    </source>
</evidence>
<dbReference type="EMBL" id="CAFZ01001792">
    <property type="protein sequence ID" value="CCA77623.1"/>
    <property type="molecule type" value="Genomic_DNA"/>
</dbReference>
<sequence>MSHGAQDAPDVSQVVAQLAKAISGLQICRFSNAAAAAIYIWGIFTSLDDEMEYFWSSFRWTLPNILYILNRYICVWFFLILMYGEHSYSVYVLV</sequence>
<comment type="caution">
    <text evidence="3">The sequence shown here is derived from an EMBL/GenBank/DDBJ whole genome shotgun (WGS) entry which is preliminary data.</text>
</comment>
<name>G4U230_SERID</name>
<organism evidence="3 4">
    <name type="scientific">Serendipita indica (strain DSM 11827)</name>
    <name type="common">Root endophyte fungus</name>
    <name type="synonym">Piriformospora indica</name>
    <dbReference type="NCBI Taxonomy" id="1109443"/>
    <lineage>
        <taxon>Eukaryota</taxon>
        <taxon>Fungi</taxon>
        <taxon>Dikarya</taxon>
        <taxon>Basidiomycota</taxon>
        <taxon>Agaricomycotina</taxon>
        <taxon>Agaricomycetes</taxon>
        <taxon>Sebacinales</taxon>
        <taxon>Serendipitaceae</taxon>
        <taxon>Serendipita</taxon>
    </lineage>
</organism>
<evidence type="ECO:0000313" key="4">
    <source>
        <dbReference type="Proteomes" id="UP000007148"/>
    </source>
</evidence>
<dbReference type="HOGENOM" id="CLU_2387002_0_0_1"/>
<proteinExistence type="predicted"/>
<keyword evidence="1" id="KW-1133">Transmembrane helix</keyword>
<dbReference type="OrthoDB" id="3349377at2759"/>
<feature type="transmembrane region" description="Helical" evidence="1">
    <location>
        <begin position="64"/>
        <end position="84"/>
    </location>
</feature>
<dbReference type="InParanoid" id="G4U230"/>
<dbReference type="Proteomes" id="UP000007148">
    <property type="component" value="Unassembled WGS sequence"/>
</dbReference>
<keyword evidence="4" id="KW-1185">Reference proteome</keyword>
<dbReference type="Pfam" id="PF20151">
    <property type="entry name" value="DUF6533"/>
    <property type="match status" value="1"/>
</dbReference>
<evidence type="ECO:0000313" key="3">
    <source>
        <dbReference type="EMBL" id="CCA77623.1"/>
    </source>
</evidence>
<keyword evidence="1" id="KW-0812">Transmembrane</keyword>
<accession>G4U230</accession>
<dbReference type="InterPro" id="IPR045340">
    <property type="entry name" value="DUF6533"/>
</dbReference>
<feature type="domain" description="DUF6533" evidence="2">
    <location>
        <begin position="32"/>
        <end position="73"/>
    </location>
</feature>
<feature type="transmembrane region" description="Helical" evidence="1">
    <location>
        <begin position="27"/>
        <end position="44"/>
    </location>
</feature>
<dbReference type="AlphaFoldDB" id="G4U230"/>
<evidence type="ECO:0000259" key="2">
    <source>
        <dbReference type="Pfam" id="PF20151"/>
    </source>
</evidence>